<evidence type="ECO:0000256" key="8">
    <source>
        <dbReference type="ARBA" id="ARBA00023026"/>
    </source>
</evidence>
<protein>
    <recommendedName>
        <fullName evidence="10">NAD(P)(+)--arginine ADP-ribosyltransferase</fullName>
        <ecNumber evidence="10">2.4.2.31</ecNumber>
    </recommendedName>
    <alternativeName>
        <fullName evidence="10">Mono(ADP-ribosyl)transferase</fullName>
    </alternativeName>
</protein>
<dbReference type="Proteomes" id="UP000663870">
    <property type="component" value="Unassembled WGS sequence"/>
</dbReference>
<keyword evidence="8" id="KW-0843">Virulence</keyword>
<dbReference type="GO" id="GO:0106274">
    <property type="term" value="F:NAD+-protein-arginine ADP-ribosyltransferase activity"/>
    <property type="evidence" value="ECO:0007669"/>
    <property type="project" value="UniProtKB-EC"/>
</dbReference>
<evidence type="ECO:0000256" key="7">
    <source>
        <dbReference type="ARBA" id="ARBA00022695"/>
    </source>
</evidence>
<evidence type="ECO:0000256" key="2">
    <source>
        <dbReference type="ARBA" id="ARBA00009558"/>
    </source>
</evidence>
<dbReference type="EMBL" id="CAJNOH010000280">
    <property type="protein sequence ID" value="CAF0981527.1"/>
    <property type="molecule type" value="Genomic_DNA"/>
</dbReference>
<sequence length="352" mass="40965">MIPRMFDVIKEPQTVLSAIDGYQNCPLLPLDIAVKPLIQFFEDGSLERNVWIVKERCKNPSNNLTVDESASIMLYTFNWDINQKSLYYLLNEALRMEKREKLQPWHSYLKLLLTALYRLPPIKETIFRGVKRDISSQYIVGQHQFWWGLSSCTDSTDLLETTQFCGKEGERTIFLIKCSSGRSIKQHSFYHGEKEILLMPGFYFQVQTNNDLGNGLRFIQIVEQEPPHIMLPLPEKPGIFIEAICRNETCSIYNRQIRISFGCRSLNVVADLDETNCKCPLCSRYVQPEKCGVINCWWRWSGRKKEKPSKPPVNCSNDWIYADGPTYFQQNDDENSTTTWLQLFIEAKDKSL</sequence>
<dbReference type="AlphaFoldDB" id="A0A814FL02"/>
<dbReference type="EMBL" id="CAJNOL010001603">
    <property type="protein sequence ID" value="CAF1389339.1"/>
    <property type="molecule type" value="Genomic_DNA"/>
</dbReference>
<keyword evidence="6 10" id="KW-0808">Transferase</keyword>
<dbReference type="GO" id="GO:0016779">
    <property type="term" value="F:nucleotidyltransferase activity"/>
    <property type="evidence" value="ECO:0007669"/>
    <property type="project" value="UniProtKB-KW"/>
</dbReference>
<evidence type="ECO:0000313" key="12">
    <source>
        <dbReference type="EMBL" id="CAF1389339.1"/>
    </source>
</evidence>
<evidence type="ECO:0000313" key="14">
    <source>
        <dbReference type="Proteomes" id="UP000663870"/>
    </source>
</evidence>
<accession>A0A814FL02</accession>
<evidence type="ECO:0000256" key="6">
    <source>
        <dbReference type="ARBA" id="ARBA00022679"/>
    </source>
</evidence>
<keyword evidence="3" id="KW-0964">Secreted</keyword>
<dbReference type="Gene3D" id="3.90.176.10">
    <property type="entry name" value="Toxin ADP-ribosyltransferase, Chain A, domain 1"/>
    <property type="match status" value="1"/>
</dbReference>
<evidence type="ECO:0000256" key="10">
    <source>
        <dbReference type="RuleBase" id="RU361228"/>
    </source>
</evidence>
<dbReference type="PROSITE" id="PS51996">
    <property type="entry name" value="TR_MART"/>
    <property type="match status" value="1"/>
</dbReference>
<dbReference type="PANTHER" id="PTHR10339:SF25">
    <property type="entry name" value="SECRETED EXOENZYME S"/>
    <property type="match status" value="1"/>
</dbReference>
<dbReference type="GO" id="GO:0005576">
    <property type="term" value="C:extracellular region"/>
    <property type="evidence" value="ECO:0007669"/>
    <property type="project" value="UniProtKB-SubCell"/>
</dbReference>
<keyword evidence="14" id="KW-1185">Reference proteome</keyword>
<dbReference type="SUPFAM" id="SSF56399">
    <property type="entry name" value="ADP-ribosylation"/>
    <property type="match status" value="1"/>
</dbReference>
<dbReference type="InterPro" id="IPR050999">
    <property type="entry name" value="ADP-ribosyltransferase_ARG"/>
</dbReference>
<dbReference type="GO" id="GO:0003950">
    <property type="term" value="F:NAD+ poly-ADP-ribosyltransferase activity"/>
    <property type="evidence" value="ECO:0007669"/>
    <property type="project" value="TreeGrafter"/>
</dbReference>
<proteinExistence type="inferred from homology"/>
<keyword evidence="5 10" id="KW-0328">Glycosyltransferase</keyword>
<evidence type="ECO:0000256" key="5">
    <source>
        <dbReference type="ARBA" id="ARBA00022676"/>
    </source>
</evidence>
<keyword evidence="7" id="KW-0548">Nucleotidyltransferase</keyword>
<comment type="caution">
    <text evidence="11">The sequence shown here is derived from an EMBL/GenBank/DDBJ whole genome shotgun (WGS) entry which is preliminary data.</text>
</comment>
<reference evidence="11" key="1">
    <citation type="submission" date="2021-02" db="EMBL/GenBank/DDBJ databases">
        <authorList>
            <person name="Nowell W R."/>
        </authorList>
    </citation>
    <scope>NUCLEOTIDE SEQUENCE</scope>
</reference>
<keyword evidence="4" id="KW-0800">Toxin</keyword>
<evidence type="ECO:0000256" key="3">
    <source>
        <dbReference type="ARBA" id="ARBA00022525"/>
    </source>
</evidence>
<evidence type="ECO:0000256" key="9">
    <source>
        <dbReference type="ARBA" id="ARBA00047597"/>
    </source>
</evidence>
<evidence type="ECO:0000256" key="4">
    <source>
        <dbReference type="ARBA" id="ARBA00022656"/>
    </source>
</evidence>
<gene>
    <name evidence="12" type="ORF">JXQ802_LOCUS34116</name>
    <name evidence="11" type="ORF">PYM288_LOCUS13640</name>
</gene>
<evidence type="ECO:0000313" key="13">
    <source>
        <dbReference type="Proteomes" id="UP000663854"/>
    </source>
</evidence>
<dbReference type="InterPro" id="IPR000768">
    <property type="entry name" value="ART"/>
</dbReference>
<dbReference type="Pfam" id="PF01129">
    <property type="entry name" value="ART"/>
    <property type="match status" value="1"/>
</dbReference>
<comment type="catalytic activity">
    <reaction evidence="9 10">
        <text>L-arginyl-[protein] + NAD(+) = N(omega)-(ADP-D-ribosyl)-L-arginyl-[protein] + nicotinamide + H(+)</text>
        <dbReference type="Rhea" id="RHEA:19149"/>
        <dbReference type="Rhea" id="RHEA-COMP:10532"/>
        <dbReference type="Rhea" id="RHEA-COMP:15087"/>
        <dbReference type="ChEBI" id="CHEBI:15378"/>
        <dbReference type="ChEBI" id="CHEBI:17154"/>
        <dbReference type="ChEBI" id="CHEBI:29965"/>
        <dbReference type="ChEBI" id="CHEBI:57540"/>
        <dbReference type="ChEBI" id="CHEBI:142554"/>
        <dbReference type="EC" id="2.4.2.31"/>
    </reaction>
</comment>
<name>A0A814FL02_9BILA</name>
<dbReference type="EC" id="2.4.2.31" evidence="10"/>
<keyword evidence="10" id="KW-0520">NAD</keyword>
<dbReference type="Proteomes" id="UP000663854">
    <property type="component" value="Unassembled WGS sequence"/>
</dbReference>
<evidence type="ECO:0000313" key="11">
    <source>
        <dbReference type="EMBL" id="CAF0981527.1"/>
    </source>
</evidence>
<dbReference type="GO" id="GO:0090729">
    <property type="term" value="F:toxin activity"/>
    <property type="evidence" value="ECO:0007669"/>
    <property type="project" value="UniProtKB-KW"/>
</dbReference>
<comment type="subcellular location">
    <subcellularLocation>
        <location evidence="1">Secreted</location>
    </subcellularLocation>
</comment>
<keyword evidence="10" id="KW-0521">NADP</keyword>
<organism evidence="11 13">
    <name type="scientific">Rotaria sordida</name>
    <dbReference type="NCBI Taxonomy" id="392033"/>
    <lineage>
        <taxon>Eukaryota</taxon>
        <taxon>Metazoa</taxon>
        <taxon>Spiralia</taxon>
        <taxon>Gnathifera</taxon>
        <taxon>Rotifera</taxon>
        <taxon>Eurotatoria</taxon>
        <taxon>Bdelloidea</taxon>
        <taxon>Philodinida</taxon>
        <taxon>Philodinidae</taxon>
        <taxon>Rotaria</taxon>
    </lineage>
</organism>
<evidence type="ECO:0000256" key="1">
    <source>
        <dbReference type="ARBA" id="ARBA00004613"/>
    </source>
</evidence>
<dbReference type="PANTHER" id="PTHR10339">
    <property type="entry name" value="ADP-RIBOSYLTRANSFERASE"/>
    <property type="match status" value="1"/>
</dbReference>
<comment type="similarity">
    <text evidence="2 10">Belongs to the Arg-specific ADP-ribosyltransferase family.</text>
</comment>